<dbReference type="InterPro" id="IPR006176">
    <property type="entry name" value="3-OHacyl-CoA_DH_NAD-bd"/>
</dbReference>
<dbReference type="GO" id="GO:0016853">
    <property type="term" value="F:isomerase activity"/>
    <property type="evidence" value="ECO:0007669"/>
    <property type="project" value="UniProtKB-KW"/>
</dbReference>
<keyword evidence="5" id="KW-0560">Oxidoreductase</keyword>
<dbReference type="Proteomes" id="UP000246077">
    <property type="component" value="Unassembled WGS sequence"/>
</dbReference>
<dbReference type="FunFam" id="3.40.50.720:FF:000009">
    <property type="entry name" value="Fatty oxidation complex, alpha subunit"/>
    <property type="match status" value="1"/>
</dbReference>
<dbReference type="UniPathway" id="UPA00659"/>
<dbReference type="FunFam" id="1.10.1040.50:FF:000006">
    <property type="entry name" value="Peroxisomal bifunctional enzyme"/>
    <property type="match status" value="1"/>
</dbReference>
<dbReference type="Gene3D" id="3.90.226.10">
    <property type="entry name" value="2-enoyl-CoA Hydratase, Chain A, domain 1"/>
    <property type="match status" value="1"/>
</dbReference>
<evidence type="ECO:0000259" key="14">
    <source>
        <dbReference type="Pfam" id="PF02737"/>
    </source>
</evidence>
<dbReference type="GO" id="GO:0004300">
    <property type="term" value="F:enoyl-CoA hydratase activity"/>
    <property type="evidence" value="ECO:0007669"/>
    <property type="project" value="UniProtKB-ARBA"/>
</dbReference>
<protein>
    <submittedName>
        <fullName evidence="15">3-hydroxyacyl-CoA dehydrogenase</fullName>
    </submittedName>
</protein>
<dbReference type="SUPFAM" id="SSF52096">
    <property type="entry name" value="ClpP/crotonase"/>
    <property type="match status" value="1"/>
</dbReference>
<dbReference type="InterPro" id="IPR001753">
    <property type="entry name" value="Enoyl-CoA_hydra/iso"/>
</dbReference>
<organism evidence="15 16">
    <name type="scientific">Zavarzinia compransoris</name>
    <dbReference type="NCBI Taxonomy" id="1264899"/>
    <lineage>
        <taxon>Bacteria</taxon>
        <taxon>Pseudomonadati</taxon>
        <taxon>Pseudomonadota</taxon>
        <taxon>Alphaproteobacteria</taxon>
        <taxon>Rhodospirillales</taxon>
        <taxon>Zavarziniaceae</taxon>
        <taxon>Zavarzinia</taxon>
    </lineage>
</organism>
<dbReference type="OrthoDB" id="7225138at2"/>
<dbReference type="GO" id="GO:0006635">
    <property type="term" value="P:fatty acid beta-oxidation"/>
    <property type="evidence" value="ECO:0007669"/>
    <property type="project" value="UniProtKB-UniPathway"/>
</dbReference>
<dbReference type="Pfam" id="PF02737">
    <property type="entry name" value="3HCDH_N"/>
    <property type="match status" value="1"/>
</dbReference>
<evidence type="ECO:0000256" key="3">
    <source>
        <dbReference type="ARBA" id="ARBA00022832"/>
    </source>
</evidence>
<dbReference type="SUPFAM" id="SSF48179">
    <property type="entry name" value="6-phosphogluconate dehydrogenase C-terminal domain-like"/>
    <property type="match status" value="2"/>
</dbReference>
<dbReference type="RefSeq" id="WP_109921628.1">
    <property type="nucleotide sequence ID" value="NZ_QGLF01000003.1"/>
</dbReference>
<dbReference type="AlphaFoldDB" id="A0A317E3M5"/>
<evidence type="ECO:0000256" key="10">
    <source>
        <dbReference type="ARBA" id="ARBA00023239"/>
    </source>
</evidence>
<accession>A0A317E3M5</accession>
<dbReference type="PANTHER" id="PTHR23309">
    <property type="entry name" value="3-HYDROXYACYL-COA DEHYROGENASE"/>
    <property type="match status" value="1"/>
</dbReference>
<proteinExistence type="predicted"/>
<gene>
    <name evidence="15" type="ORF">DKG75_13425</name>
</gene>
<evidence type="ECO:0000256" key="12">
    <source>
        <dbReference type="ARBA" id="ARBA00049556"/>
    </source>
</evidence>
<dbReference type="PANTHER" id="PTHR23309:SF51">
    <property type="entry name" value="3-HYDROXYACYL-COA DEHYDROGENASE-RELATED"/>
    <property type="match status" value="1"/>
</dbReference>
<dbReference type="CDD" id="cd06558">
    <property type="entry name" value="crotonase-like"/>
    <property type="match status" value="1"/>
</dbReference>
<dbReference type="Gene3D" id="1.10.1040.50">
    <property type="match status" value="1"/>
</dbReference>
<name>A0A317E3M5_9PROT</name>
<dbReference type="Pfam" id="PF00378">
    <property type="entry name" value="ECH_1"/>
    <property type="match status" value="1"/>
</dbReference>
<dbReference type="InterPro" id="IPR006108">
    <property type="entry name" value="3HC_DH_C"/>
</dbReference>
<keyword evidence="11" id="KW-0511">Multifunctional enzyme</keyword>
<keyword evidence="9" id="KW-0413">Isomerase</keyword>
<evidence type="ECO:0000256" key="4">
    <source>
        <dbReference type="ARBA" id="ARBA00022963"/>
    </source>
</evidence>
<keyword evidence="4" id="KW-0442">Lipid degradation</keyword>
<evidence type="ECO:0000259" key="13">
    <source>
        <dbReference type="Pfam" id="PF00725"/>
    </source>
</evidence>
<evidence type="ECO:0000313" key="15">
    <source>
        <dbReference type="EMBL" id="PWR20984.1"/>
    </source>
</evidence>
<evidence type="ECO:0000313" key="16">
    <source>
        <dbReference type="Proteomes" id="UP000246077"/>
    </source>
</evidence>
<dbReference type="InterPro" id="IPR029045">
    <property type="entry name" value="ClpP/crotonase-like_dom_sf"/>
</dbReference>
<feature type="domain" description="3-hydroxyacyl-CoA dehydrogenase C-terminal" evidence="13">
    <location>
        <begin position="472"/>
        <end position="565"/>
    </location>
</feature>
<keyword evidence="8" id="KW-0576">Peroxisome</keyword>
<dbReference type="GO" id="GO:0003857">
    <property type="term" value="F:(3S)-3-hydroxyacyl-CoA dehydrogenase (NAD+) activity"/>
    <property type="evidence" value="ECO:0007669"/>
    <property type="project" value="UniProtKB-EC"/>
</dbReference>
<evidence type="ECO:0000256" key="6">
    <source>
        <dbReference type="ARBA" id="ARBA00023027"/>
    </source>
</evidence>
<evidence type="ECO:0000256" key="5">
    <source>
        <dbReference type="ARBA" id="ARBA00023002"/>
    </source>
</evidence>
<keyword evidence="10" id="KW-0456">Lyase</keyword>
<keyword evidence="7" id="KW-0443">Lipid metabolism</keyword>
<evidence type="ECO:0000256" key="8">
    <source>
        <dbReference type="ARBA" id="ARBA00023140"/>
    </source>
</evidence>
<dbReference type="Gene3D" id="3.40.50.720">
    <property type="entry name" value="NAD(P)-binding Rossmann-like Domain"/>
    <property type="match status" value="1"/>
</dbReference>
<evidence type="ECO:0000256" key="11">
    <source>
        <dbReference type="ARBA" id="ARBA00023268"/>
    </source>
</evidence>
<keyword evidence="6" id="KW-0520">NAD</keyword>
<dbReference type="GO" id="GO:0070403">
    <property type="term" value="F:NAD+ binding"/>
    <property type="evidence" value="ECO:0007669"/>
    <property type="project" value="InterPro"/>
</dbReference>
<comment type="catalytic activity">
    <reaction evidence="12">
        <text>a (3S)-3-hydroxyacyl-CoA + NAD(+) = a 3-oxoacyl-CoA + NADH + H(+)</text>
        <dbReference type="Rhea" id="RHEA:22432"/>
        <dbReference type="ChEBI" id="CHEBI:15378"/>
        <dbReference type="ChEBI" id="CHEBI:57318"/>
        <dbReference type="ChEBI" id="CHEBI:57540"/>
        <dbReference type="ChEBI" id="CHEBI:57945"/>
        <dbReference type="ChEBI" id="CHEBI:90726"/>
        <dbReference type="EC" id="1.1.1.35"/>
    </reaction>
</comment>
<evidence type="ECO:0000256" key="2">
    <source>
        <dbReference type="ARBA" id="ARBA00005005"/>
    </source>
</evidence>
<dbReference type="InterPro" id="IPR036291">
    <property type="entry name" value="NAD(P)-bd_dom_sf"/>
</dbReference>
<dbReference type="Pfam" id="PF00725">
    <property type="entry name" value="3HCDH"/>
    <property type="match status" value="1"/>
</dbReference>
<dbReference type="SUPFAM" id="SSF51735">
    <property type="entry name" value="NAD(P)-binding Rossmann-fold domains"/>
    <property type="match status" value="1"/>
</dbReference>
<reference evidence="16" key="1">
    <citation type="submission" date="2018-05" db="EMBL/GenBank/DDBJ databases">
        <title>Zavarzinia sp. HR-AS.</title>
        <authorList>
            <person name="Lee Y."/>
            <person name="Jeon C.O."/>
        </authorList>
    </citation>
    <scope>NUCLEOTIDE SEQUENCE [LARGE SCALE GENOMIC DNA]</scope>
    <source>
        <strain evidence="16">DSM 1231</strain>
    </source>
</reference>
<dbReference type="EMBL" id="QGLF01000003">
    <property type="protein sequence ID" value="PWR20984.1"/>
    <property type="molecule type" value="Genomic_DNA"/>
</dbReference>
<keyword evidence="16" id="KW-1185">Reference proteome</keyword>
<feature type="domain" description="3-hydroxyacyl-CoA dehydrogenase NAD binding" evidence="14">
    <location>
        <begin position="292"/>
        <end position="467"/>
    </location>
</feature>
<evidence type="ECO:0000256" key="7">
    <source>
        <dbReference type="ARBA" id="ARBA00023098"/>
    </source>
</evidence>
<dbReference type="InterPro" id="IPR008927">
    <property type="entry name" value="6-PGluconate_DH-like_C_sf"/>
</dbReference>
<evidence type="ECO:0000256" key="1">
    <source>
        <dbReference type="ARBA" id="ARBA00004275"/>
    </source>
</evidence>
<comment type="caution">
    <text evidence="15">The sequence shown here is derived from an EMBL/GenBank/DDBJ whole genome shotgun (WGS) entry which is preliminary data.</text>
</comment>
<comment type="subcellular location">
    <subcellularLocation>
        <location evidence="1">Peroxisome</location>
    </subcellularLocation>
</comment>
<keyword evidence="3" id="KW-0276">Fatty acid metabolism</keyword>
<sequence>MSAVAETPVVATRRQGRVMVVEIANPPVNALSAAVRQGLLSALRAAEAARGVTALVLTGGAARFVAGADIREFGHPPVPPSLPEVLEAIAGSPLPVVAAIGGAALGGGLELALACDGRVANIGASLGLPEVNLGIIPGAGGTQRLPRLIGLARAIEMIAGGKPVPAKKAAGMGLVDRVVEGDPLPAAIALAETLTGKHRLSDLTPPATGDVEAAIAAACPRGKAPAAVLAAIKVIREGAALPFAEGLALERRTFIELRDSEEAAARRHLFLAERSAPRIDGLSAPAKAIGLVGVIGAGTMGTGITLALIAAGFPVILVERDAAGLDRGIERIRDQLARRVAASRLTAEAMAAQLALITGATELATLAPVDLVIEAAFEDMAVKRELFATLDRITRPDAILATNTSYLDVNEIADVTTRPEKVLGLHFFSPAHVMRLLEIVRAAQTGDEALATALALAKKIGKLAVVAGVCDGFIGNRIFSAYRRQCEFLLEEGATPEAVDGALEAFGFAMGPFAVADLAGLDISWSRRKRLAASRDPRERYSSVADTLCEAGRFGQKTGAGWYRYPGREPDPIVHRAIEDAAARAGITRRPLGPAEIQQRVLAAMVNEAALVLEDGIAARPSDIDIVLVHGYGFPAAKGGPLFWASRQERAALETALEAVAQSTGFGFRRGRLPTLPSET</sequence>
<evidence type="ECO:0000256" key="9">
    <source>
        <dbReference type="ARBA" id="ARBA00023235"/>
    </source>
</evidence>
<comment type="pathway">
    <text evidence="2">Lipid metabolism; fatty acid beta-oxidation.</text>
</comment>